<evidence type="ECO:0000313" key="1">
    <source>
        <dbReference type="EMBL" id="KAF9623340.1"/>
    </source>
</evidence>
<evidence type="ECO:0000313" key="2">
    <source>
        <dbReference type="Proteomes" id="UP000631114"/>
    </source>
</evidence>
<dbReference type="EMBL" id="JADFTS010000001">
    <property type="protein sequence ID" value="KAF9623340.1"/>
    <property type="molecule type" value="Genomic_DNA"/>
</dbReference>
<sequence length="143" mass="15450">MVKKNDVDMEIEKLKLSEMTCREGVVAVAKILNTSNSLSTIPMLKHTELTHTETDQSNVDTSGYSTLSGNDSFAYCRTSSEISAFPVPTNDNNCADGNSLIPGSVCLRFSLKGFLKTLDASKLSAQTKESGIYMILAGLEMQG</sequence>
<name>A0A835IT22_9MAGN</name>
<dbReference type="Proteomes" id="UP000631114">
    <property type="component" value="Unassembled WGS sequence"/>
</dbReference>
<protein>
    <submittedName>
        <fullName evidence="1">Uncharacterized protein</fullName>
    </submittedName>
</protein>
<reference evidence="1 2" key="1">
    <citation type="submission" date="2020-10" db="EMBL/GenBank/DDBJ databases">
        <title>The Coptis chinensis genome and diversification of protoberbering-type alkaloids.</title>
        <authorList>
            <person name="Wang B."/>
            <person name="Shu S."/>
            <person name="Song C."/>
            <person name="Liu Y."/>
        </authorList>
    </citation>
    <scope>NUCLEOTIDE SEQUENCE [LARGE SCALE GENOMIC DNA]</scope>
    <source>
        <strain evidence="1">HL-2020</strain>
        <tissue evidence="1">Leaf</tissue>
    </source>
</reference>
<organism evidence="1 2">
    <name type="scientific">Coptis chinensis</name>
    <dbReference type="NCBI Taxonomy" id="261450"/>
    <lineage>
        <taxon>Eukaryota</taxon>
        <taxon>Viridiplantae</taxon>
        <taxon>Streptophyta</taxon>
        <taxon>Embryophyta</taxon>
        <taxon>Tracheophyta</taxon>
        <taxon>Spermatophyta</taxon>
        <taxon>Magnoliopsida</taxon>
        <taxon>Ranunculales</taxon>
        <taxon>Ranunculaceae</taxon>
        <taxon>Coptidoideae</taxon>
        <taxon>Coptis</taxon>
    </lineage>
</organism>
<accession>A0A835IT22</accession>
<gene>
    <name evidence="1" type="ORF">IFM89_000829</name>
</gene>
<dbReference type="AlphaFoldDB" id="A0A835IT22"/>
<keyword evidence="2" id="KW-1185">Reference proteome</keyword>
<comment type="caution">
    <text evidence="1">The sequence shown here is derived from an EMBL/GenBank/DDBJ whole genome shotgun (WGS) entry which is preliminary data.</text>
</comment>
<proteinExistence type="predicted"/>
<dbReference type="OrthoDB" id="1704053at2759"/>